<evidence type="ECO:0000313" key="4">
    <source>
        <dbReference type="RefSeq" id="XP_011497857.1"/>
    </source>
</evidence>
<sequence>MIMQGIGLVMTALVLATLVIAENGFTVGRRIPGDDEIDIKTERARGPPDYALSYYKTYVGDNYRVITQVVIEEVANSGTYTAIIAGGPGHTYVTLAYVVPRYVEMNYRVSIYGKTPAFRKIL</sequence>
<dbReference type="RefSeq" id="XP_011497857.1">
    <property type="nucleotide sequence ID" value="XM_011499555.1"/>
</dbReference>
<dbReference type="Proteomes" id="UP000695007">
    <property type="component" value="Unplaced"/>
</dbReference>
<dbReference type="AlphaFoldDB" id="A0AAJ7DVE8"/>
<dbReference type="Pfam" id="PF15868">
    <property type="entry name" value="MBF2"/>
    <property type="match status" value="1"/>
</dbReference>
<dbReference type="KEGG" id="csol:105362183"/>
<dbReference type="RefSeq" id="XP_011497849.1">
    <property type="nucleotide sequence ID" value="XM_011499547.1"/>
</dbReference>
<feature type="signal peptide" evidence="1">
    <location>
        <begin position="1"/>
        <end position="21"/>
    </location>
</feature>
<gene>
    <name evidence="3 4" type="primary">LOC105362183</name>
</gene>
<name>A0AAJ7DVE8_9HYME</name>
<evidence type="ECO:0000313" key="3">
    <source>
        <dbReference type="RefSeq" id="XP_011497849.1"/>
    </source>
</evidence>
<proteinExistence type="predicted"/>
<protein>
    <submittedName>
        <fullName evidence="3 4">Uncharacterized protein LOC105362183</fullName>
    </submittedName>
</protein>
<organism evidence="2 3">
    <name type="scientific">Ceratosolen solmsi marchali</name>
    <dbReference type="NCBI Taxonomy" id="326594"/>
    <lineage>
        <taxon>Eukaryota</taxon>
        <taxon>Metazoa</taxon>
        <taxon>Ecdysozoa</taxon>
        <taxon>Arthropoda</taxon>
        <taxon>Hexapoda</taxon>
        <taxon>Insecta</taxon>
        <taxon>Pterygota</taxon>
        <taxon>Neoptera</taxon>
        <taxon>Endopterygota</taxon>
        <taxon>Hymenoptera</taxon>
        <taxon>Apocrita</taxon>
        <taxon>Proctotrupomorpha</taxon>
        <taxon>Chalcidoidea</taxon>
        <taxon>Agaonidae</taxon>
        <taxon>Agaoninae</taxon>
        <taxon>Ceratosolen</taxon>
    </lineage>
</organism>
<reference evidence="3 4" key="1">
    <citation type="submission" date="2025-04" db="UniProtKB">
        <authorList>
            <consortium name="RefSeq"/>
        </authorList>
    </citation>
    <scope>IDENTIFICATION</scope>
</reference>
<evidence type="ECO:0000256" key="1">
    <source>
        <dbReference type="SAM" id="SignalP"/>
    </source>
</evidence>
<evidence type="ECO:0000313" key="2">
    <source>
        <dbReference type="Proteomes" id="UP000695007"/>
    </source>
</evidence>
<dbReference type="GeneID" id="105362183"/>
<keyword evidence="2" id="KW-1185">Reference proteome</keyword>
<feature type="chain" id="PRO_5044708726" evidence="1">
    <location>
        <begin position="22"/>
        <end position="122"/>
    </location>
</feature>
<accession>A0AAJ7DVE8</accession>
<keyword evidence="1" id="KW-0732">Signal</keyword>
<dbReference type="InterPro" id="IPR031734">
    <property type="entry name" value="MBF2"/>
</dbReference>